<dbReference type="PROSITE" id="PS50932">
    <property type="entry name" value="HTH_LACI_2"/>
    <property type="match status" value="1"/>
</dbReference>
<protein>
    <submittedName>
        <fullName evidence="7">LacI family DNA-binding transcriptional regulator</fullName>
    </submittedName>
</protein>
<dbReference type="InterPro" id="IPR001387">
    <property type="entry name" value="Cro/C1-type_HTH"/>
</dbReference>
<dbReference type="GO" id="GO:0000976">
    <property type="term" value="F:transcription cis-regulatory region binding"/>
    <property type="evidence" value="ECO:0007669"/>
    <property type="project" value="TreeGrafter"/>
</dbReference>
<name>A0A848FB66_9BURK</name>
<keyword evidence="1" id="KW-0805">Transcription regulation</keyword>
<feature type="domain" description="HTH cro/C1-type" evidence="6">
    <location>
        <begin position="3"/>
        <end position="51"/>
    </location>
</feature>
<dbReference type="PROSITE" id="PS50943">
    <property type="entry name" value="HTH_CROC1"/>
    <property type="match status" value="1"/>
</dbReference>
<keyword evidence="2 7" id="KW-0238">DNA-binding</keyword>
<sequence>MNTIQDVAQHAGVSVSTVSNVLNGRTDRMRPETLARVQEAIASLQFRPNTLARHLKTGDTPLLGLLVPSIANPMYGYIAREVETYAQERYGLRVLIGNTYRDKDKEASFFDDLLAQGVRRVLVISSLADEQHLENAARRGMAVVSYDRRATAGADSVVDHVTPDNYEAARMATALLIEQGHKRVAFATMAGMTMSRSAKISGFMDAAVAAGIGQGAQMLEGGQPTEYGDSVVSEVGRLLGARIGRDPQRPTGIVAVNDLMALGLMAGLRDAGLRVPEDVSVVGIDGLFLAALSNPALATVVLPVPDMARAMVERVMDRSSRSPAGCREMVFAPTRVMPGGSVAPPPDAGNSLAQKPRTKGKAQ</sequence>
<dbReference type="Gene3D" id="1.10.260.40">
    <property type="entry name" value="lambda repressor-like DNA-binding domains"/>
    <property type="match status" value="1"/>
</dbReference>
<gene>
    <name evidence="7" type="ORF">HHL10_17415</name>
</gene>
<dbReference type="SMART" id="SM00354">
    <property type="entry name" value="HTH_LACI"/>
    <property type="match status" value="1"/>
</dbReference>
<dbReference type="Gene3D" id="3.40.50.2300">
    <property type="match status" value="2"/>
</dbReference>
<accession>A0A848FB66</accession>
<dbReference type="PANTHER" id="PTHR30146:SF147">
    <property type="entry name" value="HTH-TYPE TRANSCRIPTIONAL REGULATOR DEGA"/>
    <property type="match status" value="1"/>
</dbReference>
<dbReference type="SUPFAM" id="SSF53822">
    <property type="entry name" value="Periplasmic binding protein-like I"/>
    <property type="match status" value="1"/>
</dbReference>
<dbReference type="SUPFAM" id="SSF47413">
    <property type="entry name" value="lambda repressor-like DNA-binding domains"/>
    <property type="match status" value="1"/>
</dbReference>
<reference evidence="7 8" key="1">
    <citation type="submission" date="2020-04" db="EMBL/GenBank/DDBJ databases">
        <title>Azohydromonas sp. isolated from soil.</title>
        <authorList>
            <person name="Dahal R.H."/>
        </authorList>
    </citation>
    <scope>NUCLEOTIDE SEQUENCE [LARGE SCALE GENOMIC DNA]</scope>
    <source>
        <strain evidence="7 8">G-1-1-14</strain>
    </source>
</reference>
<dbReference type="PRINTS" id="PR00036">
    <property type="entry name" value="HTHLACI"/>
</dbReference>
<dbReference type="PROSITE" id="PS00356">
    <property type="entry name" value="HTH_LACI_1"/>
    <property type="match status" value="1"/>
</dbReference>
<evidence type="ECO:0000259" key="5">
    <source>
        <dbReference type="PROSITE" id="PS50932"/>
    </source>
</evidence>
<evidence type="ECO:0000256" key="4">
    <source>
        <dbReference type="SAM" id="MobiDB-lite"/>
    </source>
</evidence>
<dbReference type="GO" id="GO:0003700">
    <property type="term" value="F:DNA-binding transcription factor activity"/>
    <property type="evidence" value="ECO:0007669"/>
    <property type="project" value="TreeGrafter"/>
</dbReference>
<proteinExistence type="predicted"/>
<dbReference type="InterPro" id="IPR046335">
    <property type="entry name" value="LacI/GalR-like_sensor"/>
</dbReference>
<dbReference type="Proteomes" id="UP000574067">
    <property type="component" value="Unassembled WGS sequence"/>
</dbReference>
<dbReference type="Pfam" id="PF13377">
    <property type="entry name" value="Peripla_BP_3"/>
    <property type="match status" value="1"/>
</dbReference>
<dbReference type="Pfam" id="PF00356">
    <property type="entry name" value="LacI"/>
    <property type="match status" value="1"/>
</dbReference>
<comment type="caution">
    <text evidence="7">The sequence shown here is derived from an EMBL/GenBank/DDBJ whole genome shotgun (WGS) entry which is preliminary data.</text>
</comment>
<feature type="domain" description="HTH lacI-type" evidence="5">
    <location>
        <begin position="3"/>
        <end position="57"/>
    </location>
</feature>
<evidence type="ECO:0000256" key="3">
    <source>
        <dbReference type="ARBA" id="ARBA00023163"/>
    </source>
</evidence>
<feature type="region of interest" description="Disordered" evidence="4">
    <location>
        <begin position="336"/>
        <end position="363"/>
    </location>
</feature>
<dbReference type="InterPro" id="IPR000843">
    <property type="entry name" value="HTH_LacI"/>
</dbReference>
<dbReference type="EMBL" id="JABBFW010000012">
    <property type="protein sequence ID" value="NML16764.1"/>
    <property type="molecule type" value="Genomic_DNA"/>
</dbReference>
<dbReference type="PANTHER" id="PTHR30146">
    <property type="entry name" value="LACI-RELATED TRANSCRIPTIONAL REPRESSOR"/>
    <property type="match status" value="1"/>
</dbReference>
<evidence type="ECO:0000313" key="7">
    <source>
        <dbReference type="EMBL" id="NML16764.1"/>
    </source>
</evidence>
<evidence type="ECO:0000256" key="2">
    <source>
        <dbReference type="ARBA" id="ARBA00023125"/>
    </source>
</evidence>
<keyword evidence="3" id="KW-0804">Transcription</keyword>
<dbReference type="AlphaFoldDB" id="A0A848FB66"/>
<dbReference type="InterPro" id="IPR028082">
    <property type="entry name" value="Peripla_BP_I"/>
</dbReference>
<keyword evidence="8" id="KW-1185">Reference proteome</keyword>
<dbReference type="InterPro" id="IPR010982">
    <property type="entry name" value="Lambda_DNA-bd_dom_sf"/>
</dbReference>
<evidence type="ECO:0000256" key="1">
    <source>
        <dbReference type="ARBA" id="ARBA00023015"/>
    </source>
</evidence>
<evidence type="ECO:0000313" key="8">
    <source>
        <dbReference type="Proteomes" id="UP000574067"/>
    </source>
</evidence>
<evidence type="ECO:0000259" key="6">
    <source>
        <dbReference type="PROSITE" id="PS50943"/>
    </source>
</evidence>
<dbReference type="RefSeq" id="WP_169161661.1">
    <property type="nucleotide sequence ID" value="NZ_JABBFW010000012.1"/>
</dbReference>
<dbReference type="CDD" id="cd01392">
    <property type="entry name" value="HTH_LacI"/>
    <property type="match status" value="1"/>
</dbReference>
<organism evidence="7 8">
    <name type="scientific">Azohydromonas caseinilytica</name>
    <dbReference type="NCBI Taxonomy" id="2728836"/>
    <lineage>
        <taxon>Bacteria</taxon>
        <taxon>Pseudomonadati</taxon>
        <taxon>Pseudomonadota</taxon>
        <taxon>Betaproteobacteria</taxon>
        <taxon>Burkholderiales</taxon>
        <taxon>Sphaerotilaceae</taxon>
        <taxon>Azohydromonas</taxon>
    </lineage>
</organism>